<dbReference type="eggNOG" id="COG1539">
    <property type="taxonomic scope" value="Bacteria"/>
</dbReference>
<dbReference type="InterPro" id="IPR006157">
    <property type="entry name" value="FolB_dom"/>
</dbReference>
<keyword evidence="4 6" id="KW-0289">Folate biosynthesis</keyword>
<dbReference type="STRING" id="562970.Btus_0104"/>
<organism evidence="8 9">
    <name type="scientific">Kyrpidia tusciae (strain DSM 2912 / NBRC 15312 / T2)</name>
    <name type="common">Bacillus tusciae</name>
    <dbReference type="NCBI Taxonomy" id="562970"/>
    <lineage>
        <taxon>Bacteria</taxon>
        <taxon>Bacillati</taxon>
        <taxon>Bacillota</taxon>
        <taxon>Bacilli</taxon>
        <taxon>Bacillales</taxon>
        <taxon>Alicyclobacillaceae</taxon>
        <taxon>Kyrpidia</taxon>
    </lineage>
</organism>
<dbReference type="GO" id="GO:0046654">
    <property type="term" value="P:tetrahydrofolate biosynthetic process"/>
    <property type="evidence" value="ECO:0007669"/>
    <property type="project" value="UniProtKB-UniRule"/>
</dbReference>
<dbReference type="SUPFAM" id="SSF55620">
    <property type="entry name" value="Tetrahydrobiopterin biosynthesis enzymes-like"/>
    <property type="match status" value="1"/>
</dbReference>
<evidence type="ECO:0000256" key="4">
    <source>
        <dbReference type="ARBA" id="ARBA00022909"/>
    </source>
</evidence>
<dbReference type="AlphaFoldDB" id="D5WRM1"/>
<dbReference type="NCBIfam" id="TIGR00525">
    <property type="entry name" value="folB"/>
    <property type="match status" value="1"/>
</dbReference>
<evidence type="ECO:0000256" key="1">
    <source>
        <dbReference type="ARBA" id="ARBA00001353"/>
    </source>
</evidence>
<dbReference type="GO" id="GO:0004150">
    <property type="term" value="F:dihydroneopterin aldolase activity"/>
    <property type="evidence" value="ECO:0007669"/>
    <property type="project" value="UniProtKB-UniRule"/>
</dbReference>
<evidence type="ECO:0000256" key="2">
    <source>
        <dbReference type="ARBA" id="ARBA00005013"/>
    </source>
</evidence>
<evidence type="ECO:0000313" key="9">
    <source>
        <dbReference type="Proteomes" id="UP000002368"/>
    </source>
</evidence>
<dbReference type="RefSeq" id="WP_013074176.1">
    <property type="nucleotide sequence ID" value="NC_014098.1"/>
</dbReference>
<dbReference type="GO" id="GO:0005737">
    <property type="term" value="C:cytoplasm"/>
    <property type="evidence" value="ECO:0007669"/>
    <property type="project" value="TreeGrafter"/>
</dbReference>
<dbReference type="CDD" id="cd00534">
    <property type="entry name" value="DHNA_DHNTPE"/>
    <property type="match status" value="1"/>
</dbReference>
<gene>
    <name evidence="8" type="ordered locus">Btus_0104</name>
</gene>
<evidence type="ECO:0000256" key="3">
    <source>
        <dbReference type="ARBA" id="ARBA00005708"/>
    </source>
</evidence>
<accession>D5WRM1</accession>
<proteinExistence type="inferred from homology"/>
<dbReference type="PANTHER" id="PTHR42844:SF1">
    <property type="entry name" value="DIHYDRONEOPTERIN ALDOLASE 1-RELATED"/>
    <property type="match status" value="1"/>
</dbReference>
<reference evidence="8 9" key="1">
    <citation type="journal article" date="2011" name="Stand. Genomic Sci.">
        <title>Complete genome sequence of the thermophilic, hydrogen-oxidizing Bacillus tusciae type strain (T2) and reclassification in the new genus, Kyrpidia gen. nov. as Kyrpidia tusciae comb. nov. and emendation of the family Alicyclobacillaceae da Costa and Rainey, 2010.</title>
        <authorList>
            <person name="Klenk H.P."/>
            <person name="Lapidus A."/>
            <person name="Chertkov O."/>
            <person name="Copeland A."/>
            <person name="Del Rio T.G."/>
            <person name="Nolan M."/>
            <person name="Lucas S."/>
            <person name="Chen F."/>
            <person name="Tice H."/>
            <person name="Cheng J.F."/>
            <person name="Han C."/>
            <person name="Bruce D."/>
            <person name="Goodwin L."/>
            <person name="Pitluck S."/>
            <person name="Pati A."/>
            <person name="Ivanova N."/>
            <person name="Mavromatis K."/>
            <person name="Daum C."/>
            <person name="Chen A."/>
            <person name="Palaniappan K."/>
            <person name="Chang Y.J."/>
            <person name="Land M."/>
            <person name="Hauser L."/>
            <person name="Jeffries C.D."/>
            <person name="Detter J.C."/>
            <person name="Rohde M."/>
            <person name="Abt B."/>
            <person name="Pukall R."/>
            <person name="Goker M."/>
            <person name="Bristow J."/>
            <person name="Markowitz V."/>
            <person name="Hugenholtz P."/>
            <person name="Eisen J.A."/>
        </authorList>
    </citation>
    <scope>NUCLEOTIDE SEQUENCE [LARGE SCALE GENOMIC DNA]</scope>
    <source>
        <strain evidence="8 9">DSM 2912</strain>
    </source>
</reference>
<dbReference type="OrthoDB" id="9803748at2"/>
<dbReference type="Proteomes" id="UP000002368">
    <property type="component" value="Chromosome"/>
</dbReference>
<dbReference type="PANTHER" id="PTHR42844">
    <property type="entry name" value="DIHYDRONEOPTERIN ALDOLASE 1-RELATED"/>
    <property type="match status" value="1"/>
</dbReference>
<comment type="pathway">
    <text evidence="2 6">Cofactor biosynthesis; tetrahydrofolate biosynthesis; 2-amino-4-hydroxy-6-hydroxymethyl-7,8-dihydropteridine diphosphate from 7,8-dihydroneopterin triphosphate: step 3/4.</text>
</comment>
<keyword evidence="5 6" id="KW-0456">Lyase</keyword>
<evidence type="ECO:0000256" key="5">
    <source>
        <dbReference type="ARBA" id="ARBA00023239"/>
    </source>
</evidence>
<dbReference type="EMBL" id="CP002017">
    <property type="protein sequence ID" value="ADG04882.1"/>
    <property type="molecule type" value="Genomic_DNA"/>
</dbReference>
<dbReference type="FunFam" id="3.30.1130.10:FF:000003">
    <property type="entry name" value="7,8-dihydroneopterin aldolase"/>
    <property type="match status" value="1"/>
</dbReference>
<dbReference type="Gene3D" id="3.30.1130.10">
    <property type="match status" value="1"/>
</dbReference>
<comment type="function">
    <text evidence="6">Catalyzes the conversion of 7,8-dihydroneopterin to 6-hydroxymethyl-7,8-dihydropterin.</text>
</comment>
<evidence type="ECO:0000313" key="8">
    <source>
        <dbReference type="EMBL" id="ADG04882.1"/>
    </source>
</evidence>
<evidence type="ECO:0000259" key="7">
    <source>
        <dbReference type="SMART" id="SM00905"/>
    </source>
</evidence>
<keyword evidence="9" id="KW-1185">Reference proteome</keyword>
<dbReference type="InterPro" id="IPR043133">
    <property type="entry name" value="GTP-CH-I_C/QueF"/>
</dbReference>
<dbReference type="HOGENOM" id="CLU_112632_1_3_9"/>
<dbReference type="SMART" id="SM00905">
    <property type="entry name" value="FolB"/>
    <property type="match status" value="1"/>
</dbReference>
<comment type="catalytic activity">
    <reaction evidence="1 6">
        <text>7,8-dihydroneopterin = 6-hydroxymethyl-7,8-dihydropterin + glycolaldehyde</text>
        <dbReference type="Rhea" id="RHEA:10540"/>
        <dbReference type="ChEBI" id="CHEBI:17001"/>
        <dbReference type="ChEBI" id="CHEBI:17071"/>
        <dbReference type="ChEBI" id="CHEBI:44841"/>
        <dbReference type="EC" id="4.1.2.25"/>
    </reaction>
</comment>
<dbReference type="GO" id="GO:0046656">
    <property type="term" value="P:folic acid biosynthetic process"/>
    <property type="evidence" value="ECO:0007669"/>
    <property type="project" value="UniProtKB-UniRule"/>
</dbReference>
<dbReference type="NCBIfam" id="TIGR00526">
    <property type="entry name" value="folB_dom"/>
    <property type="match status" value="1"/>
</dbReference>
<feature type="domain" description="Dihydroneopterin aldolase/epimerase" evidence="7">
    <location>
        <begin position="4"/>
        <end position="116"/>
    </location>
</feature>
<dbReference type="KEGG" id="bts:Btus_0104"/>
<sequence length="121" mass="13710">MDAISLLGMEFYAYHGVFPEEQVLGQRFIADVHLHFSTRAAGQSDDLRDTLDYAEVYRVIRETVEGKKCRLLETVAERIAGALLMRWPVEGVRVKLVKPSPPFPGTMQGVAVEIERFRNDS</sequence>
<evidence type="ECO:0000256" key="6">
    <source>
        <dbReference type="RuleBase" id="RU362079"/>
    </source>
</evidence>
<name>D5WRM1_KYRT2</name>
<dbReference type="InterPro" id="IPR006156">
    <property type="entry name" value="Dihydroneopterin_aldolase"/>
</dbReference>
<dbReference type="UniPathway" id="UPA00077">
    <property type="reaction ID" value="UER00154"/>
</dbReference>
<protein>
    <recommendedName>
        <fullName evidence="6">7,8-dihydroneopterin aldolase</fullName>
        <ecNumber evidence="6">4.1.2.25</ecNumber>
    </recommendedName>
</protein>
<dbReference type="Pfam" id="PF02152">
    <property type="entry name" value="FolB"/>
    <property type="match status" value="1"/>
</dbReference>
<comment type="similarity">
    <text evidence="3 6">Belongs to the DHNA family.</text>
</comment>
<dbReference type="EC" id="4.1.2.25" evidence="6"/>